<sequence>MKELGYVCLRCRVRLLAASNARASTQSAVKQNRNFVHGHDRRDGHSRSFTTKVYNGPPTPSPEKRRDGKVMDGGTKYKGNSGQGGSASLAIFRSIVGGPNAKDTIPPAEVEAAQAATYKLFKDSGELSEMVHEASSPGKSIAPAFAFFEQVIYPQLAAAGTVSTALKDSLQEGLLQRLCEEKSREFDLIKFRKLDSTNLPSLTRISELTLELGILKPATWATLVLALLQHICTCSTSPSDYSTVQDHLNAIARRDALLHDLIGAWKVFDVRGPPTPATNTTPGAAEQHQHSSAHPSGSELQFHVAFYYACPQYSACSYEGMIRPSIAALATFQVLSDPASVSRSVREEAAPLLETLEQVLPLTKKMPSMRVKPPAPGVIQSTLYLYPDLFAYIKSRSGSRVKRSVRRPTPANGSHSQTDAVHRRIRQALGGKDLQGLKKTWAAYWGPSAVPTEAKSKELAKYPEIFDYFIMAFMGLRQPQLGVHIWNHIQSIGVQPTIKTWNSMIMGCTKARNPDGIKTVWERLVKSGIKLDTAIWTARIHGLIVSGDIESGLRALDEMIERWNKRNAPGNAAIAVQPSIEPVNGALTGLLRLDRGAAAKKLLQWAAKQGINPDIFTLNTLLQPLVRNGEHEEVDDIFRMMNELKLSPDAASFTILLDGALKNVGAEKPEKQVEIVHGIMARMKAAGVHVNMQMYAKMLHLLLQQGDAAEEPVKAIIAHLWASGLELTSHIYTILVDYFFTREPPNPAAVTTLITSRGLHENKNVDRVFWERVLKGYAEVGDTDRAQEIYEKVFSPSRTGITCVTFSTLSSYLAALIRENRMQAAAELVTAAGKIQETEDDAGGGMDGQVNPRSWRHRFWHLAEQYGLMDESLRAAFHEADAARRRADEDGLMHLFE</sequence>
<dbReference type="Pfam" id="PF01535">
    <property type="entry name" value="PPR"/>
    <property type="match status" value="2"/>
</dbReference>
<dbReference type="InterPro" id="IPR051222">
    <property type="entry name" value="PPR/CCM1_RNA-binding"/>
</dbReference>
<dbReference type="EMBL" id="JAUEDM010000003">
    <property type="protein sequence ID" value="KAK3322480.1"/>
    <property type="molecule type" value="Genomic_DNA"/>
</dbReference>
<feature type="region of interest" description="Disordered" evidence="3">
    <location>
        <begin position="401"/>
        <end position="420"/>
    </location>
</feature>
<reference evidence="4" key="2">
    <citation type="submission" date="2023-06" db="EMBL/GenBank/DDBJ databases">
        <authorList>
            <consortium name="Lawrence Berkeley National Laboratory"/>
            <person name="Haridas S."/>
            <person name="Hensen N."/>
            <person name="Bonometti L."/>
            <person name="Westerberg I."/>
            <person name="Brannstrom I.O."/>
            <person name="Guillou S."/>
            <person name="Cros-Aarteil S."/>
            <person name="Calhoun S."/>
            <person name="Kuo A."/>
            <person name="Mondo S."/>
            <person name="Pangilinan J."/>
            <person name="Riley R."/>
            <person name="Labutti K."/>
            <person name="Andreopoulos B."/>
            <person name="Lipzen A."/>
            <person name="Chen C."/>
            <person name="Yanf M."/>
            <person name="Daum C."/>
            <person name="Ng V."/>
            <person name="Clum A."/>
            <person name="Steindorff A."/>
            <person name="Ohm R."/>
            <person name="Martin F."/>
            <person name="Silar P."/>
            <person name="Natvig D."/>
            <person name="Lalanne C."/>
            <person name="Gautier V."/>
            <person name="Ament-Velasquez S.L."/>
            <person name="Kruys A."/>
            <person name="Hutchinson M.I."/>
            <person name="Powell A.J."/>
            <person name="Barry K."/>
            <person name="Miller A.N."/>
            <person name="Grigoriev I.V."/>
            <person name="Debuchy R."/>
            <person name="Gladieux P."/>
            <person name="Thoren M.H."/>
            <person name="Johannesson H."/>
        </authorList>
    </citation>
    <scope>NUCLEOTIDE SEQUENCE</scope>
    <source>
        <strain evidence="4">CBS 118394</strain>
    </source>
</reference>
<feature type="compositionally biased region" description="Basic and acidic residues" evidence="3">
    <location>
        <begin position="37"/>
        <end position="46"/>
    </location>
</feature>
<feature type="repeat" description="PPR" evidence="2">
    <location>
        <begin position="497"/>
        <end position="531"/>
    </location>
</feature>
<feature type="region of interest" description="Disordered" evidence="3">
    <location>
        <begin position="37"/>
        <end position="82"/>
    </location>
</feature>
<dbReference type="Pfam" id="PF13041">
    <property type="entry name" value="PPR_2"/>
    <property type="match status" value="1"/>
</dbReference>
<dbReference type="Gene3D" id="1.25.40.10">
    <property type="entry name" value="Tetratricopeptide repeat domain"/>
    <property type="match status" value="2"/>
</dbReference>
<dbReference type="Proteomes" id="UP001283341">
    <property type="component" value="Unassembled WGS sequence"/>
</dbReference>
<dbReference type="InterPro" id="IPR011990">
    <property type="entry name" value="TPR-like_helical_dom_sf"/>
</dbReference>
<proteinExistence type="predicted"/>
<dbReference type="PANTHER" id="PTHR47942:SF16">
    <property type="entry name" value="PENTATRICOPEPTIDE REPEAT DOMAIN CONTAINING PROTEIN-RELATED"/>
    <property type="match status" value="1"/>
</dbReference>
<evidence type="ECO:0000256" key="3">
    <source>
        <dbReference type="SAM" id="MobiDB-lite"/>
    </source>
</evidence>
<name>A0AAE0ICB5_9PEZI</name>
<protein>
    <recommendedName>
        <fullName evidence="6">Pentatricopeptide repeat protein</fullName>
    </recommendedName>
</protein>
<dbReference type="AlphaFoldDB" id="A0AAE0ICB5"/>
<comment type="caution">
    <text evidence="4">The sequence shown here is derived from an EMBL/GenBank/DDBJ whole genome shotgun (WGS) entry which is preliminary data.</text>
</comment>
<gene>
    <name evidence="4" type="ORF">B0H66DRAFT_205501</name>
</gene>
<feature type="repeat" description="PPR" evidence="2">
    <location>
        <begin position="614"/>
        <end position="648"/>
    </location>
</feature>
<evidence type="ECO:0000313" key="5">
    <source>
        <dbReference type="Proteomes" id="UP001283341"/>
    </source>
</evidence>
<keyword evidence="5" id="KW-1185">Reference proteome</keyword>
<dbReference type="PANTHER" id="PTHR47942">
    <property type="entry name" value="TETRATRICOPEPTIDE REPEAT (TPR)-LIKE SUPERFAMILY PROTEIN-RELATED"/>
    <property type="match status" value="1"/>
</dbReference>
<evidence type="ECO:0000313" key="4">
    <source>
        <dbReference type="EMBL" id="KAK3322480.1"/>
    </source>
</evidence>
<feature type="region of interest" description="Disordered" evidence="3">
    <location>
        <begin position="273"/>
        <end position="295"/>
    </location>
</feature>
<dbReference type="PROSITE" id="PS51375">
    <property type="entry name" value="PPR"/>
    <property type="match status" value="2"/>
</dbReference>
<reference evidence="4" key="1">
    <citation type="journal article" date="2023" name="Mol. Phylogenet. Evol.">
        <title>Genome-scale phylogeny and comparative genomics of the fungal order Sordariales.</title>
        <authorList>
            <person name="Hensen N."/>
            <person name="Bonometti L."/>
            <person name="Westerberg I."/>
            <person name="Brannstrom I.O."/>
            <person name="Guillou S."/>
            <person name="Cros-Aarteil S."/>
            <person name="Calhoun S."/>
            <person name="Haridas S."/>
            <person name="Kuo A."/>
            <person name="Mondo S."/>
            <person name="Pangilinan J."/>
            <person name="Riley R."/>
            <person name="LaButti K."/>
            <person name="Andreopoulos B."/>
            <person name="Lipzen A."/>
            <person name="Chen C."/>
            <person name="Yan M."/>
            <person name="Daum C."/>
            <person name="Ng V."/>
            <person name="Clum A."/>
            <person name="Steindorff A."/>
            <person name="Ohm R.A."/>
            <person name="Martin F."/>
            <person name="Silar P."/>
            <person name="Natvig D.O."/>
            <person name="Lalanne C."/>
            <person name="Gautier V."/>
            <person name="Ament-Velasquez S.L."/>
            <person name="Kruys A."/>
            <person name="Hutchinson M.I."/>
            <person name="Powell A.J."/>
            <person name="Barry K."/>
            <person name="Miller A.N."/>
            <person name="Grigoriev I.V."/>
            <person name="Debuchy R."/>
            <person name="Gladieux P."/>
            <person name="Hiltunen Thoren M."/>
            <person name="Johannesson H."/>
        </authorList>
    </citation>
    <scope>NUCLEOTIDE SEQUENCE</scope>
    <source>
        <strain evidence="4">CBS 118394</strain>
    </source>
</reference>
<accession>A0AAE0ICB5</accession>
<keyword evidence="1" id="KW-0677">Repeat</keyword>
<evidence type="ECO:0000256" key="2">
    <source>
        <dbReference type="PROSITE-ProRule" id="PRU00708"/>
    </source>
</evidence>
<evidence type="ECO:0000256" key="1">
    <source>
        <dbReference type="ARBA" id="ARBA00022737"/>
    </source>
</evidence>
<evidence type="ECO:0008006" key="6">
    <source>
        <dbReference type="Google" id="ProtNLM"/>
    </source>
</evidence>
<dbReference type="NCBIfam" id="TIGR00756">
    <property type="entry name" value="PPR"/>
    <property type="match status" value="2"/>
</dbReference>
<organism evidence="4 5">
    <name type="scientific">Apodospora peruviana</name>
    <dbReference type="NCBI Taxonomy" id="516989"/>
    <lineage>
        <taxon>Eukaryota</taxon>
        <taxon>Fungi</taxon>
        <taxon>Dikarya</taxon>
        <taxon>Ascomycota</taxon>
        <taxon>Pezizomycotina</taxon>
        <taxon>Sordariomycetes</taxon>
        <taxon>Sordariomycetidae</taxon>
        <taxon>Sordariales</taxon>
        <taxon>Lasiosphaeriaceae</taxon>
        <taxon>Apodospora</taxon>
    </lineage>
</organism>
<dbReference type="InterPro" id="IPR002885">
    <property type="entry name" value="PPR_rpt"/>
</dbReference>